<evidence type="ECO:0008006" key="4">
    <source>
        <dbReference type="Google" id="ProtNLM"/>
    </source>
</evidence>
<protein>
    <recommendedName>
        <fullName evidence="4">DDE family transposase</fullName>
    </recommendedName>
</protein>
<evidence type="ECO:0000313" key="1">
    <source>
        <dbReference type="EMBL" id="PYE15342.1"/>
    </source>
</evidence>
<dbReference type="Proteomes" id="UP000247591">
    <property type="component" value="Unassembled WGS sequence"/>
</dbReference>
<evidence type="ECO:0000313" key="3">
    <source>
        <dbReference type="Proteomes" id="UP000247591"/>
    </source>
</evidence>
<dbReference type="AlphaFoldDB" id="A0A318RLN1"/>
<proteinExistence type="predicted"/>
<dbReference type="EMBL" id="QJSP01000007">
    <property type="protein sequence ID" value="PYE16761.1"/>
    <property type="molecule type" value="Genomic_DNA"/>
</dbReference>
<evidence type="ECO:0000313" key="2">
    <source>
        <dbReference type="EMBL" id="PYE16761.1"/>
    </source>
</evidence>
<gene>
    <name evidence="2" type="ORF">DFR67_1071</name>
    <name evidence="1" type="ORF">DFR67_1101</name>
</gene>
<dbReference type="EMBL" id="QJSP01000010">
    <property type="protein sequence ID" value="PYE15342.1"/>
    <property type="molecule type" value="Genomic_DNA"/>
</dbReference>
<accession>A0A318RLN1</accession>
<keyword evidence="3" id="KW-1185">Reference proteome</keyword>
<feature type="non-terminal residue" evidence="1">
    <location>
        <position position="1"/>
    </location>
</feature>
<reference evidence="1 3" key="1">
    <citation type="submission" date="2018-06" db="EMBL/GenBank/DDBJ databases">
        <title>Genomic Encyclopedia of Type Strains, Phase IV (KMG-IV): sequencing the most valuable type-strain genomes for metagenomic binning, comparative biology and taxonomic classification.</title>
        <authorList>
            <person name="Goeker M."/>
        </authorList>
    </citation>
    <scope>NUCLEOTIDE SEQUENCE [LARGE SCALE GENOMIC DNA]</scope>
    <source>
        <strain evidence="1 3">DSM 45521</strain>
    </source>
</reference>
<organism evidence="1 3">
    <name type="scientific">Williamsia limnetica</name>
    <dbReference type="NCBI Taxonomy" id="882452"/>
    <lineage>
        <taxon>Bacteria</taxon>
        <taxon>Bacillati</taxon>
        <taxon>Actinomycetota</taxon>
        <taxon>Actinomycetes</taxon>
        <taxon>Mycobacteriales</taxon>
        <taxon>Nocardiaceae</taxon>
        <taxon>Williamsia</taxon>
    </lineage>
</organism>
<sequence>RGLAAAQSELILSAAATNFLRYVKVNNLATI</sequence>
<name>A0A318RLN1_WILLI</name>
<comment type="caution">
    <text evidence="1">The sequence shown here is derived from an EMBL/GenBank/DDBJ whole genome shotgun (WGS) entry which is preliminary data.</text>
</comment>